<dbReference type="AlphaFoldDB" id="E3KTI3"/>
<dbReference type="EMBL" id="DS178307">
    <property type="protein sequence ID" value="EFP87608.1"/>
    <property type="molecule type" value="Genomic_DNA"/>
</dbReference>
<evidence type="ECO:0000256" key="1">
    <source>
        <dbReference type="SAM" id="MobiDB-lite"/>
    </source>
</evidence>
<dbReference type="HOGENOM" id="CLU_1396972_0_0_1"/>
<feature type="compositionally biased region" description="Polar residues" evidence="1">
    <location>
        <begin position="1"/>
        <end position="11"/>
    </location>
</feature>
<evidence type="ECO:0000313" key="2">
    <source>
        <dbReference type="EMBL" id="EFP87608.1"/>
    </source>
</evidence>
<dbReference type="GeneID" id="10538669"/>
<dbReference type="Proteomes" id="UP000008783">
    <property type="component" value="Unassembled WGS sequence"/>
</dbReference>
<organism evidence="2 3">
    <name type="scientific">Puccinia graminis f. sp. tritici (strain CRL 75-36-700-3 / race SCCL)</name>
    <name type="common">Black stem rust fungus</name>
    <dbReference type="NCBI Taxonomy" id="418459"/>
    <lineage>
        <taxon>Eukaryota</taxon>
        <taxon>Fungi</taxon>
        <taxon>Dikarya</taxon>
        <taxon>Basidiomycota</taxon>
        <taxon>Pucciniomycotina</taxon>
        <taxon>Pucciniomycetes</taxon>
        <taxon>Pucciniales</taxon>
        <taxon>Pucciniaceae</taxon>
        <taxon>Puccinia</taxon>
    </lineage>
</organism>
<sequence length="195" mass="22286">MRLSANLTGQRLSIGGGDPDTNRNPVAKTPSLKLWDDADSFALNEKYRHQETNPHLQRPSIFQTVSLVLPWSSFLPRLSTRRYGNRFKSAFGCPNDFQLKIPNSRLHLTPIAEDNDYVHWPTRNLASWLSDIPALDLRLFKAETKTKHSSPRFKTSGGVLIHKRLQDWDECQLSIDASLQNYFIGPWILPSGIFK</sequence>
<dbReference type="KEGG" id="pgr:PGTG_13979"/>
<reference key="1">
    <citation type="submission" date="2007-01" db="EMBL/GenBank/DDBJ databases">
        <title>The Genome Sequence of Puccinia graminis f. sp. tritici Strain CRL 75-36-700-3.</title>
        <authorList>
            <consortium name="The Broad Institute Genome Sequencing Platform"/>
            <person name="Birren B."/>
            <person name="Lander E."/>
            <person name="Galagan J."/>
            <person name="Nusbaum C."/>
            <person name="Devon K."/>
            <person name="Cuomo C."/>
            <person name="Jaffe D."/>
            <person name="Butler J."/>
            <person name="Alvarez P."/>
            <person name="Gnerre S."/>
            <person name="Grabherr M."/>
            <person name="Mauceli E."/>
            <person name="Brockman W."/>
            <person name="Young S."/>
            <person name="LaButti K."/>
            <person name="Sykes S."/>
            <person name="DeCaprio D."/>
            <person name="Crawford M."/>
            <person name="Koehrsen M."/>
            <person name="Engels R."/>
            <person name="Montgomery P."/>
            <person name="Pearson M."/>
            <person name="Howarth C."/>
            <person name="Larson L."/>
            <person name="White J."/>
            <person name="Zeng Q."/>
            <person name="Kodira C."/>
            <person name="Yandava C."/>
            <person name="Alvarado L."/>
            <person name="O'Leary S."/>
            <person name="Szabo L."/>
            <person name="Dean R."/>
            <person name="Schein J."/>
        </authorList>
    </citation>
    <scope>NUCLEOTIDE SEQUENCE</scope>
    <source>
        <strain>CRL 75-36-700-3</strain>
    </source>
</reference>
<dbReference type="VEuPathDB" id="FungiDB:PGTG_13979"/>
<dbReference type="RefSeq" id="XP_003332027.1">
    <property type="nucleotide sequence ID" value="XM_003331979.1"/>
</dbReference>
<name>E3KTI3_PUCGT</name>
<feature type="region of interest" description="Disordered" evidence="1">
    <location>
        <begin position="1"/>
        <end position="29"/>
    </location>
</feature>
<gene>
    <name evidence="2" type="ORF">PGTG_13979</name>
</gene>
<accession>E3KTI3</accession>
<proteinExistence type="predicted"/>
<reference evidence="3" key="2">
    <citation type="journal article" date="2011" name="Proc. Natl. Acad. Sci. U.S.A.">
        <title>Obligate biotrophy features unraveled by the genomic analysis of rust fungi.</title>
        <authorList>
            <person name="Duplessis S."/>
            <person name="Cuomo C.A."/>
            <person name="Lin Y.-C."/>
            <person name="Aerts A."/>
            <person name="Tisserant E."/>
            <person name="Veneault-Fourrey C."/>
            <person name="Joly D.L."/>
            <person name="Hacquard S."/>
            <person name="Amselem J."/>
            <person name="Cantarel B.L."/>
            <person name="Chiu R."/>
            <person name="Coutinho P.M."/>
            <person name="Feau N."/>
            <person name="Field M."/>
            <person name="Frey P."/>
            <person name="Gelhaye E."/>
            <person name="Goldberg J."/>
            <person name="Grabherr M.G."/>
            <person name="Kodira C.D."/>
            <person name="Kohler A."/>
            <person name="Kuees U."/>
            <person name="Lindquist E.A."/>
            <person name="Lucas S.M."/>
            <person name="Mago R."/>
            <person name="Mauceli E."/>
            <person name="Morin E."/>
            <person name="Murat C."/>
            <person name="Pangilinan J.L."/>
            <person name="Park R."/>
            <person name="Pearson M."/>
            <person name="Quesneville H."/>
            <person name="Rouhier N."/>
            <person name="Sakthikumar S."/>
            <person name="Salamov A.A."/>
            <person name="Schmutz J."/>
            <person name="Selles B."/>
            <person name="Shapiro H."/>
            <person name="Tanguay P."/>
            <person name="Tuskan G.A."/>
            <person name="Henrissat B."/>
            <person name="Van de Peer Y."/>
            <person name="Rouze P."/>
            <person name="Ellis J.G."/>
            <person name="Dodds P.N."/>
            <person name="Schein J.E."/>
            <person name="Zhong S."/>
            <person name="Hamelin R.C."/>
            <person name="Grigoriev I.V."/>
            <person name="Szabo L.J."/>
            <person name="Martin F."/>
        </authorList>
    </citation>
    <scope>NUCLEOTIDE SEQUENCE [LARGE SCALE GENOMIC DNA]</scope>
    <source>
        <strain evidence="3">CRL 75-36-700-3 / race SCCL</strain>
    </source>
</reference>
<keyword evidence="3" id="KW-1185">Reference proteome</keyword>
<protein>
    <submittedName>
        <fullName evidence="2">Uncharacterized protein</fullName>
    </submittedName>
</protein>
<evidence type="ECO:0000313" key="3">
    <source>
        <dbReference type="Proteomes" id="UP000008783"/>
    </source>
</evidence>
<dbReference type="InParanoid" id="E3KTI3"/>